<protein>
    <submittedName>
        <fullName evidence="2">Pyridoxamine 5-phosphate oxidase</fullName>
    </submittedName>
</protein>
<proteinExistence type="predicted"/>
<feature type="domain" description="Pyridoxamine 5'-phosphate oxidase N-terminal" evidence="1">
    <location>
        <begin position="177"/>
        <end position="273"/>
    </location>
</feature>
<sequence length="300" mass="33873">MWFFLMIGYHQGEIEVQEKSCLREEASRISKIIRNDIPDVAARFIERQVMLIIGLKDEKGFVWASLVYGEPGFVKAVDQQTISVLSLPFKSDPLFVGMKAGNNLGILAIEFATRKRMRLNGLITQVHDTGFNVKTREVYSNCPKFIHSRKFSGFETMKSIETKKSTQLDKGQIEKIRLADTFFIATHHLESGADVSHRGGLPGFVHIVDPCTLVIKDYTGNAMFNTLGNLVENPQMGLLFLDFEAGDLLQVNGEATVQWEGTEKSIYFNVRQIRSVIGGFPLRWEFGSYSPFNPPILDQN</sequence>
<organism evidence="2 3">
    <name type="scientific">Salipaludibacillus neizhouensis</name>
    <dbReference type="NCBI Taxonomy" id="885475"/>
    <lineage>
        <taxon>Bacteria</taxon>
        <taxon>Bacillati</taxon>
        <taxon>Bacillota</taxon>
        <taxon>Bacilli</taxon>
        <taxon>Bacillales</taxon>
        <taxon>Bacillaceae</taxon>
    </lineage>
</organism>
<dbReference type="InterPro" id="IPR011576">
    <property type="entry name" value="Pyridox_Oxase_N"/>
</dbReference>
<dbReference type="PANTHER" id="PTHR42815:SF2">
    <property type="entry name" value="FAD-BINDING, PUTATIVE (AFU_ORTHOLOGUE AFUA_6G07600)-RELATED"/>
    <property type="match status" value="1"/>
</dbReference>
<dbReference type="SUPFAM" id="SSF50475">
    <property type="entry name" value="FMN-binding split barrel"/>
    <property type="match status" value="1"/>
</dbReference>
<evidence type="ECO:0000313" key="2">
    <source>
        <dbReference type="EMBL" id="RKL65087.1"/>
    </source>
</evidence>
<name>A0A3A9JX87_9BACI</name>
<dbReference type="InterPro" id="IPR012349">
    <property type="entry name" value="Split_barrel_FMN-bd"/>
</dbReference>
<keyword evidence="3" id="KW-1185">Reference proteome</keyword>
<evidence type="ECO:0000259" key="1">
    <source>
        <dbReference type="Pfam" id="PF01243"/>
    </source>
</evidence>
<accession>A0A3A9JX87</accession>
<gene>
    <name evidence="2" type="ORF">CR203_22745</name>
</gene>
<dbReference type="EMBL" id="PDOE01000023">
    <property type="protein sequence ID" value="RKL65087.1"/>
    <property type="molecule type" value="Genomic_DNA"/>
</dbReference>
<dbReference type="PANTHER" id="PTHR42815">
    <property type="entry name" value="FAD-BINDING, PUTATIVE (AFU_ORTHOLOGUE AFUA_6G07600)-RELATED"/>
    <property type="match status" value="1"/>
</dbReference>
<dbReference type="Pfam" id="PF01243">
    <property type="entry name" value="PNPOx_N"/>
    <property type="match status" value="1"/>
</dbReference>
<dbReference type="Proteomes" id="UP000281498">
    <property type="component" value="Unassembled WGS sequence"/>
</dbReference>
<reference evidence="2 3" key="1">
    <citation type="submission" date="2017-10" db="EMBL/GenBank/DDBJ databases">
        <title>Bacillus sp. nov., a halophilic bacterium isolated from a Keqin Lake.</title>
        <authorList>
            <person name="Wang H."/>
        </authorList>
    </citation>
    <scope>NUCLEOTIDE SEQUENCE [LARGE SCALE GENOMIC DNA]</scope>
    <source>
        <strain evidence="2 3">KCTC 13187</strain>
    </source>
</reference>
<evidence type="ECO:0000313" key="3">
    <source>
        <dbReference type="Proteomes" id="UP000281498"/>
    </source>
</evidence>
<comment type="caution">
    <text evidence="2">The sequence shown here is derived from an EMBL/GenBank/DDBJ whole genome shotgun (WGS) entry which is preliminary data.</text>
</comment>
<dbReference type="AlphaFoldDB" id="A0A3A9JX87"/>
<dbReference type="Gene3D" id="2.30.110.10">
    <property type="entry name" value="Electron Transport, Fmn-binding Protein, Chain A"/>
    <property type="match status" value="1"/>
</dbReference>